<protein>
    <submittedName>
        <fullName evidence="2">Uncharacterized protein</fullName>
    </submittedName>
</protein>
<evidence type="ECO:0000313" key="2">
    <source>
        <dbReference type="EMBL" id="MBY21369.1"/>
    </source>
</evidence>
<sequence>MVFASYGQCQRFVLLLYIIASQTYAITLFTPDECWWTGCQSSTWAVIGCDQYNRTQKNMKECDGGSEYYCCTPDSEEAQVQLAVDDCWWTGCQPNDWAVKGCDSYNRMEKDRVVCGVNGFKYECCARSDTAMASNPDSRDYSDENCKWSECQPKEQSDRGCPPDTVQIGLHACPRGDLFQCCSKKISVDG</sequence>
<feature type="signal peptide" evidence="1">
    <location>
        <begin position="1"/>
        <end position="25"/>
    </location>
</feature>
<keyword evidence="1" id="KW-0732">Signal</keyword>
<feature type="chain" id="PRO_5015658054" evidence="1">
    <location>
        <begin position="26"/>
        <end position="190"/>
    </location>
</feature>
<name>A0A2S2NVY5_SCHGA</name>
<proteinExistence type="predicted"/>
<reference evidence="2" key="1">
    <citation type="submission" date="2018-04" db="EMBL/GenBank/DDBJ databases">
        <title>Transcriptome of Schizaphis graminum biotype I.</title>
        <authorList>
            <person name="Scully E.D."/>
            <person name="Geib S.M."/>
            <person name="Palmer N.A."/>
            <person name="Koch K."/>
            <person name="Bradshaw J."/>
            <person name="Heng-Moss T."/>
            <person name="Sarath G."/>
        </authorList>
    </citation>
    <scope>NUCLEOTIDE SEQUENCE</scope>
</reference>
<evidence type="ECO:0000256" key="1">
    <source>
        <dbReference type="SAM" id="SignalP"/>
    </source>
</evidence>
<accession>A0A2S2NVY5</accession>
<gene>
    <name evidence="2" type="ORF">g.27670</name>
</gene>
<dbReference type="EMBL" id="GGMR01008750">
    <property type="protein sequence ID" value="MBY21369.1"/>
    <property type="molecule type" value="Transcribed_RNA"/>
</dbReference>
<dbReference type="AlphaFoldDB" id="A0A2S2NVY5"/>
<organism evidence="2">
    <name type="scientific">Schizaphis graminum</name>
    <name type="common">Green bug aphid</name>
    <dbReference type="NCBI Taxonomy" id="13262"/>
    <lineage>
        <taxon>Eukaryota</taxon>
        <taxon>Metazoa</taxon>
        <taxon>Ecdysozoa</taxon>
        <taxon>Arthropoda</taxon>
        <taxon>Hexapoda</taxon>
        <taxon>Insecta</taxon>
        <taxon>Pterygota</taxon>
        <taxon>Neoptera</taxon>
        <taxon>Paraneoptera</taxon>
        <taxon>Hemiptera</taxon>
        <taxon>Sternorrhyncha</taxon>
        <taxon>Aphidomorpha</taxon>
        <taxon>Aphidoidea</taxon>
        <taxon>Aphididae</taxon>
        <taxon>Aphidini</taxon>
        <taxon>Schizaphis</taxon>
    </lineage>
</organism>